<protein>
    <submittedName>
        <fullName evidence="3">Uncharacterized protein</fullName>
    </submittedName>
</protein>
<keyword evidence="2" id="KW-1133">Transmembrane helix</keyword>
<feature type="region of interest" description="Disordered" evidence="1">
    <location>
        <begin position="271"/>
        <end position="335"/>
    </location>
</feature>
<evidence type="ECO:0000256" key="2">
    <source>
        <dbReference type="SAM" id="Phobius"/>
    </source>
</evidence>
<evidence type="ECO:0000313" key="4">
    <source>
        <dbReference type="Proteomes" id="UP001433268"/>
    </source>
</evidence>
<proteinExistence type="predicted"/>
<evidence type="ECO:0000256" key="1">
    <source>
        <dbReference type="SAM" id="MobiDB-lite"/>
    </source>
</evidence>
<name>A0ABR1XB00_9PEZI</name>
<keyword evidence="4" id="KW-1185">Reference proteome</keyword>
<dbReference type="EMBL" id="JAQQWN010000002">
    <property type="protein sequence ID" value="KAK8093809.1"/>
    <property type="molecule type" value="Genomic_DNA"/>
</dbReference>
<reference evidence="3 4" key="1">
    <citation type="submission" date="2023-01" db="EMBL/GenBank/DDBJ databases">
        <title>Analysis of 21 Apiospora genomes using comparative genomics revels a genus with tremendous synthesis potential of carbohydrate active enzymes and secondary metabolites.</title>
        <authorList>
            <person name="Sorensen T."/>
        </authorList>
    </citation>
    <scope>NUCLEOTIDE SEQUENCE [LARGE SCALE GENOMIC DNA]</scope>
    <source>
        <strain evidence="3 4">CBS 114990</strain>
    </source>
</reference>
<dbReference type="PANTHER" id="PTHR33048">
    <property type="entry name" value="PTH11-LIKE INTEGRAL MEMBRANE PROTEIN (AFU_ORTHOLOGUE AFUA_5G11245)"/>
    <property type="match status" value="1"/>
</dbReference>
<sequence length="408" mass="44107">MAIFTTLLALISVILRNLVPLKTRRNPDRADGLANLAMVLALVELGLTMTASLNGLGDLPSHPLQSQEQRENSGKAEYPFPVHYAIISSHFYLLSSMTAKAAACLMCLKVMAPRKGDNENMESFLTLGLTTTATRASIGAEAGDRVIVIALRVHGAWSAASDLVLALFPTLFLSRLAMLAKKRAALWGIMGFGVIVAACAVVKCVHGDNLYKTILWGSLCRGLTMSTTTTTSTSTSTTAKTKTIASVSQRRGEEDDNTIFLESLSNMHGRQKGSWHRRQITIQSSSHCAGDGESARKDNNKKKGGGVFLHALERLRTRDPSSSSPGDGGEANNLATGSQRNLIWCGSDCTADRRSEKGDTEPNKKGQEGNNIPRGNWIESGIMKTVSIRVNSGENFDVELWELGARER</sequence>
<dbReference type="InterPro" id="IPR052337">
    <property type="entry name" value="SAT4-like"/>
</dbReference>
<feature type="transmembrane region" description="Helical" evidence="2">
    <location>
        <begin position="36"/>
        <end position="56"/>
    </location>
</feature>
<comment type="caution">
    <text evidence="3">The sequence shown here is derived from an EMBL/GenBank/DDBJ whole genome shotgun (WGS) entry which is preliminary data.</text>
</comment>
<dbReference type="RefSeq" id="XP_066674582.1">
    <property type="nucleotide sequence ID" value="XM_066804809.1"/>
</dbReference>
<gene>
    <name evidence="3" type="ORF">PG997_000494</name>
</gene>
<keyword evidence="2" id="KW-0472">Membrane</keyword>
<dbReference type="PANTHER" id="PTHR33048:SF47">
    <property type="entry name" value="INTEGRAL MEMBRANE PROTEIN-RELATED"/>
    <property type="match status" value="1"/>
</dbReference>
<evidence type="ECO:0000313" key="3">
    <source>
        <dbReference type="EMBL" id="KAK8093809.1"/>
    </source>
</evidence>
<keyword evidence="2" id="KW-0812">Transmembrane</keyword>
<dbReference type="GeneID" id="92037869"/>
<accession>A0ABR1XB00</accession>
<feature type="compositionally biased region" description="Basic and acidic residues" evidence="1">
    <location>
        <begin position="350"/>
        <end position="367"/>
    </location>
</feature>
<feature type="transmembrane region" description="Helical" evidence="2">
    <location>
        <begin position="184"/>
        <end position="205"/>
    </location>
</feature>
<organism evidence="3 4">
    <name type="scientific">Apiospora hydei</name>
    <dbReference type="NCBI Taxonomy" id="1337664"/>
    <lineage>
        <taxon>Eukaryota</taxon>
        <taxon>Fungi</taxon>
        <taxon>Dikarya</taxon>
        <taxon>Ascomycota</taxon>
        <taxon>Pezizomycotina</taxon>
        <taxon>Sordariomycetes</taxon>
        <taxon>Xylariomycetidae</taxon>
        <taxon>Amphisphaeriales</taxon>
        <taxon>Apiosporaceae</taxon>
        <taxon>Apiospora</taxon>
    </lineage>
</organism>
<feature type="region of interest" description="Disordered" evidence="1">
    <location>
        <begin position="350"/>
        <end position="376"/>
    </location>
</feature>
<dbReference type="Proteomes" id="UP001433268">
    <property type="component" value="Unassembled WGS sequence"/>
</dbReference>